<evidence type="ECO:0000256" key="5">
    <source>
        <dbReference type="ARBA" id="ARBA00023136"/>
    </source>
</evidence>
<evidence type="ECO:0000259" key="9">
    <source>
        <dbReference type="Pfam" id="PF11412"/>
    </source>
</evidence>
<dbReference type="Pfam" id="PF13899">
    <property type="entry name" value="Thioredoxin_7"/>
    <property type="match status" value="1"/>
</dbReference>
<dbReference type="Gene3D" id="3.40.30.10">
    <property type="entry name" value="Glutaredoxin"/>
    <property type="match status" value="1"/>
</dbReference>
<evidence type="ECO:0000256" key="6">
    <source>
        <dbReference type="SAM" id="Phobius"/>
    </source>
</evidence>
<feature type="transmembrane region" description="Helical" evidence="6">
    <location>
        <begin position="330"/>
        <end position="352"/>
    </location>
</feature>
<evidence type="ECO:0000256" key="4">
    <source>
        <dbReference type="ARBA" id="ARBA00022989"/>
    </source>
</evidence>
<dbReference type="Proteomes" id="UP000295662">
    <property type="component" value="Unassembled WGS sequence"/>
</dbReference>
<dbReference type="InterPro" id="IPR028250">
    <property type="entry name" value="DsbDN"/>
</dbReference>
<dbReference type="InterPro" id="IPR036249">
    <property type="entry name" value="Thioredoxin-like_sf"/>
</dbReference>
<evidence type="ECO:0000313" key="11">
    <source>
        <dbReference type="Proteomes" id="UP000295662"/>
    </source>
</evidence>
<dbReference type="PANTHER" id="PTHR32234">
    <property type="entry name" value="THIOL:DISULFIDE INTERCHANGE PROTEIN DSBD"/>
    <property type="match status" value="1"/>
</dbReference>
<comment type="caution">
    <text evidence="10">The sequence shown here is derived from an EMBL/GenBank/DDBJ whole genome shotgun (WGS) entry which is preliminary data.</text>
</comment>
<feature type="transmembrane region" description="Helical" evidence="6">
    <location>
        <begin position="405"/>
        <end position="424"/>
    </location>
</feature>
<organism evidence="10 11">
    <name type="scientific">Prosthecobacter fusiformis</name>
    <dbReference type="NCBI Taxonomy" id="48464"/>
    <lineage>
        <taxon>Bacteria</taxon>
        <taxon>Pseudomonadati</taxon>
        <taxon>Verrucomicrobiota</taxon>
        <taxon>Verrucomicrobiia</taxon>
        <taxon>Verrucomicrobiales</taxon>
        <taxon>Verrucomicrobiaceae</taxon>
        <taxon>Prosthecobacter</taxon>
    </lineage>
</organism>
<gene>
    <name evidence="10" type="ORF">EI77_04003</name>
</gene>
<feature type="transmembrane region" description="Helical" evidence="6">
    <location>
        <begin position="461"/>
        <end position="478"/>
    </location>
</feature>
<feature type="chain" id="PRO_5020974643" evidence="7">
    <location>
        <begin position="25"/>
        <end position="607"/>
    </location>
</feature>
<dbReference type="AlphaFoldDB" id="A0A4R7RM36"/>
<accession>A0A4R7RM36</accession>
<feature type="domain" description="Cytochrome C biogenesis protein transmembrane" evidence="8">
    <location>
        <begin position="213"/>
        <end position="416"/>
    </location>
</feature>
<evidence type="ECO:0000256" key="1">
    <source>
        <dbReference type="ARBA" id="ARBA00004141"/>
    </source>
</evidence>
<comment type="subcellular location">
    <subcellularLocation>
        <location evidence="1">Membrane</location>
        <topology evidence="1">Multi-pass membrane protein</topology>
    </subcellularLocation>
</comment>
<feature type="transmembrane region" description="Helical" evidence="6">
    <location>
        <begin position="255"/>
        <end position="276"/>
    </location>
</feature>
<dbReference type="Pfam" id="PF02683">
    <property type="entry name" value="DsbD_TM"/>
    <property type="match status" value="1"/>
</dbReference>
<feature type="transmembrane region" description="Helical" evidence="6">
    <location>
        <begin position="364"/>
        <end position="384"/>
    </location>
</feature>
<dbReference type="RefSeq" id="WP_133796995.1">
    <property type="nucleotide sequence ID" value="NZ_SOCA01000010.1"/>
</dbReference>
<keyword evidence="2 6" id="KW-0812">Transmembrane</keyword>
<dbReference type="EMBL" id="SOCA01000010">
    <property type="protein sequence ID" value="TDU64553.1"/>
    <property type="molecule type" value="Genomic_DNA"/>
</dbReference>
<dbReference type="GO" id="GO:0015035">
    <property type="term" value="F:protein-disulfide reductase activity"/>
    <property type="evidence" value="ECO:0007669"/>
    <property type="project" value="TreeGrafter"/>
</dbReference>
<proteinExistence type="predicted"/>
<evidence type="ECO:0000313" key="10">
    <source>
        <dbReference type="EMBL" id="TDU64553.1"/>
    </source>
</evidence>
<dbReference type="InterPro" id="IPR003834">
    <property type="entry name" value="Cyt_c_assmbl_TM_dom"/>
</dbReference>
<evidence type="ECO:0000256" key="7">
    <source>
        <dbReference type="SAM" id="SignalP"/>
    </source>
</evidence>
<feature type="domain" description="Thiol:disulfide interchange protein DsbD N-terminal" evidence="9">
    <location>
        <begin position="50"/>
        <end position="159"/>
    </location>
</feature>
<sequence length="607" mass="64931">MLHPTLRFLLSLLLLTAVSSPLSAQLDLASGTTGAASAKVTASLVSELKVAEPGKPFRIAVKLDHQPHWHTYGKVLPADVIGKPTSLKWTLPEGWTVEEMPWPDTHEVPSTDGKTSEGYDGIVYLPAKITPVANAEGTAEIIVKVDALVCDPQNCMPAKPEARISLTLAEKAETDPSVTEIFSQIPSIESSSLIKPANAPAKPAVTSFLSGLFIAFIGGLILNIMPCVFPVLGIKIMSVVQQAGEDKRQVLLHGLAYTLGILICFWALGGLVISLGKAWGFQLQSPGFVYGLCAFFLIFGLNMAGLFEIGASAVGVGANLQSKHGLSGSFFSGLLATVVATPCSAPFLGSALGYTLTLPPAQAMLMYTMIGIGLASPFLVLSLFPKLVSALPRPGAWMESFKQAMSFLLFGTVAFLAWVLTGMIEGQPMLFTLFSLVIIALGCWIYGRWSLPHKPARTRTIAVVLTLVSIGGGLAFGWPQVEKGPVNAGAHVEGGLTWEAWSPEKVAELRAANKAVYIDYTAKWCFTCQVNKRVYKDTSLQKLITDKKVVLLKADWTNEDPRITKALSELGKAAVPVNVLYTPNQSEPLILPELLSVDNVSAAFQGL</sequence>
<feature type="signal peptide" evidence="7">
    <location>
        <begin position="1"/>
        <end position="24"/>
    </location>
</feature>
<dbReference type="OrthoDB" id="9811036at2"/>
<keyword evidence="11" id="KW-1185">Reference proteome</keyword>
<dbReference type="InterPro" id="IPR035671">
    <property type="entry name" value="DsbD_gamma"/>
</dbReference>
<dbReference type="GO" id="GO:0017004">
    <property type="term" value="P:cytochrome complex assembly"/>
    <property type="evidence" value="ECO:0007669"/>
    <property type="project" value="UniProtKB-KW"/>
</dbReference>
<evidence type="ECO:0000256" key="3">
    <source>
        <dbReference type="ARBA" id="ARBA00022748"/>
    </source>
</evidence>
<dbReference type="GO" id="GO:0045454">
    <property type="term" value="P:cell redox homeostasis"/>
    <property type="evidence" value="ECO:0007669"/>
    <property type="project" value="TreeGrafter"/>
</dbReference>
<dbReference type="CDD" id="cd02953">
    <property type="entry name" value="DsbDgamma"/>
    <property type="match status" value="1"/>
</dbReference>
<keyword evidence="7" id="KW-0732">Signal</keyword>
<feature type="transmembrane region" description="Helical" evidence="6">
    <location>
        <begin position="288"/>
        <end position="318"/>
    </location>
</feature>
<protein>
    <submittedName>
        <fullName evidence="10">Thiol:disulfide interchange protein DsbD</fullName>
    </submittedName>
</protein>
<keyword evidence="4 6" id="KW-1133">Transmembrane helix</keyword>
<dbReference type="GO" id="GO:0016020">
    <property type="term" value="C:membrane"/>
    <property type="evidence" value="ECO:0007669"/>
    <property type="project" value="UniProtKB-SubCell"/>
</dbReference>
<keyword evidence="3" id="KW-0201">Cytochrome c-type biogenesis</keyword>
<feature type="transmembrane region" description="Helical" evidence="6">
    <location>
        <begin position="208"/>
        <end position="234"/>
    </location>
</feature>
<feature type="transmembrane region" description="Helical" evidence="6">
    <location>
        <begin position="430"/>
        <end position="449"/>
    </location>
</feature>
<dbReference type="PANTHER" id="PTHR32234:SF3">
    <property type="entry name" value="SUPPRESSION OF COPPER SENSITIVITY PROTEIN"/>
    <property type="match status" value="1"/>
</dbReference>
<keyword evidence="5 6" id="KW-0472">Membrane</keyword>
<dbReference type="Pfam" id="PF11412">
    <property type="entry name" value="DsbD_N"/>
    <property type="match status" value="1"/>
</dbReference>
<evidence type="ECO:0000256" key="2">
    <source>
        <dbReference type="ARBA" id="ARBA00022692"/>
    </source>
</evidence>
<evidence type="ECO:0000259" key="8">
    <source>
        <dbReference type="Pfam" id="PF02683"/>
    </source>
</evidence>
<name>A0A4R7RM36_9BACT</name>
<reference evidence="10 11" key="1">
    <citation type="submission" date="2019-03" db="EMBL/GenBank/DDBJ databases">
        <title>Genomic Encyclopedia of Archaeal and Bacterial Type Strains, Phase II (KMG-II): from individual species to whole genera.</title>
        <authorList>
            <person name="Goeker M."/>
        </authorList>
    </citation>
    <scope>NUCLEOTIDE SEQUENCE [LARGE SCALE GENOMIC DNA]</scope>
    <source>
        <strain evidence="10 11">ATCC 25309</strain>
    </source>
</reference>
<dbReference type="SUPFAM" id="SSF52833">
    <property type="entry name" value="Thioredoxin-like"/>
    <property type="match status" value="1"/>
</dbReference>